<keyword evidence="1" id="KW-1133">Transmembrane helix</keyword>
<feature type="transmembrane region" description="Helical" evidence="1">
    <location>
        <begin position="261"/>
        <end position="283"/>
    </location>
</feature>
<keyword evidence="4" id="KW-1185">Reference proteome</keyword>
<feature type="transmembrane region" description="Helical" evidence="1">
    <location>
        <begin position="343"/>
        <end position="362"/>
    </location>
</feature>
<gene>
    <name evidence="3" type="ORF">GOP47_0006293</name>
</gene>
<dbReference type="AlphaFoldDB" id="A0A9D4ZLW3"/>
<dbReference type="EMBL" id="JABFUD020000006">
    <property type="protein sequence ID" value="KAI5078622.1"/>
    <property type="molecule type" value="Genomic_DNA"/>
</dbReference>
<dbReference type="OrthoDB" id="1913265at2759"/>
<evidence type="ECO:0000313" key="4">
    <source>
        <dbReference type="Proteomes" id="UP000886520"/>
    </source>
</evidence>
<comment type="caution">
    <text evidence="3">The sequence shown here is derived from an EMBL/GenBank/DDBJ whole genome shotgun (WGS) entry which is preliminary data.</text>
</comment>
<dbReference type="GO" id="GO:0080120">
    <property type="term" value="P:CAAX-box protein maturation"/>
    <property type="evidence" value="ECO:0007669"/>
    <property type="project" value="UniProtKB-ARBA"/>
</dbReference>
<dbReference type="InterPro" id="IPR003675">
    <property type="entry name" value="Rce1/LyrA-like_dom"/>
</dbReference>
<evidence type="ECO:0000256" key="1">
    <source>
        <dbReference type="SAM" id="Phobius"/>
    </source>
</evidence>
<sequence>MAQASFVLSRTAAAVSSLGEVIASRCLQGCSSMRHSLGSSVETFGLSSSANTSYPSDRPYHPLRVTALQRRASDDGPKVGKLGSTDLPAFQSRAWLSSNAVSDVDESDPLWEQIGAGLRITYAAGVYLVMALAGQAICHFAGLDKSGGFEMCPDVAMQGLGFAIPPMLALLFILDDEVVKKSPAARAIRDVEDEELMTFFVGMSPWQLLFVVTMDAVAEELFFRIAIQGGIAHMFLSDGKLSGPSDGIAALTGVFPFFAPFAHGLAAVLTAALTGSILFVTSFPQDPAYVITRVHRDHSSPMEVKKSFAAWYERRQLRRIYSPLLDSLLALYLGFEWLQTGNILAPIITHIIYSSVVVGNGLRRIHDRREKLRQRTQSFWERETVVSEFRPKVEK</sequence>
<dbReference type="GO" id="GO:0004175">
    <property type="term" value="F:endopeptidase activity"/>
    <property type="evidence" value="ECO:0007669"/>
    <property type="project" value="UniProtKB-ARBA"/>
</dbReference>
<evidence type="ECO:0000313" key="3">
    <source>
        <dbReference type="EMBL" id="KAI5078622.1"/>
    </source>
</evidence>
<keyword evidence="1" id="KW-0472">Membrane</keyword>
<keyword evidence="1" id="KW-0812">Transmembrane</keyword>
<feature type="transmembrane region" description="Helical" evidence="1">
    <location>
        <begin position="155"/>
        <end position="174"/>
    </location>
</feature>
<accession>A0A9D4ZLW3</accession>
<dbReference type="Pfam" id="PF02517">
    <property type="entry name" value="Rce1-like"/>
    <property type="match status" value="1"/>
</dbReference>
<reference evidence="3" key="1">
    <citation type="submission" date="2021-01" db="EMBL/GenBank/DDBJ databases">
        <title>Adiantum capillus-veneris genome.</title>
        <authorList>
            <person name="Fang Y."/>
            <person name="Liao Q."/>
        </authorList>
    </citation>
    <scope>NUCLEOTIDE SEQUENCE</scope>
    <source>
        <strain evidence="3">H3</strain>
        <tissue evidence="3">Leaf</tissue>
    </source>
</reference>
<feature type="transmembrane region" description="Helical" evidence="1">
    <location>
        <begin position="320"/>
        <end position="337"/>
    </location>
</feature>
<feature type="domain" description="CAAX prenyl protease 2/Lysostaphin resistance protein A-like" evidence="2">
    <location>
        <begin position="204"/>
        <end position="354"/>
    </location>
</feature>
<name>A0A9D4ZLW3_ADICA</name>
<protein>
    <recommendedName>
        <fullName evidence="2">CAAX prenyl protease 2/Lysostaphin resistance protein A-like domain-containing protein</fullName>
    </recommendedName>
</protein>
<dbReference type="PANTHER" id="PTHR36736:SF1">
    <property type="entry name" value="OS03G0100030 PROTEIN"/>
    <property type="match status" value="1"/>
</dbReference>
<proteinExistence type="predicted"/>
<evidence type="ECO:0000259" key="2">
    <source>
        <dbReference type="Pfam" id="PF02517"/>
    </source>
</evidence>
<organism evidence="3 4">
    <name type="scientific">Adiantum capillus-veneris</name>
    <name type="common">Maidenhair fern</name>
    <dbReference type="NCBI Taxonomy" id="13818"/>
    <lineage>
        <taxon>Eukaryota</taxon>
        <taxon>Viridiplantae</taxon>
        <taxon>Streptophyta</taxon>
        <taxon>Embryophyta</taxon>
        <taxon>Tracheophyta</taxon>
        <taxon>Polypodiopsida</taxon>
        <taxon>Polypodiidae</taxon>
        <taxon>Polypodiales</taxon>
        <taxon>Pteridineae</taxon>
        <taxon>Pteridaceae</taxon>
        <taxon>Vittarioideae</taxon>
        <taxon>Adiantum</taxon>
    </lineage>
</organism>
<dbReference type="PANTHER" id="PTHR36736">
    <property type="entry name" value="OS03G0100030 PROTEIN"/>
    <property type="match status" value="1"/>
</dbReference>
<feature type="transmembrane region" description="Helical" evidence="1">
    <location>
        <begin position="120"/>
        <end position="143"/>
    </location>
</feature>
<dbReference type="Proteomes" id="UP000886520">
    <property type="component" value="Chromosome 6"/>
</dbReference>